<sequence>MSATSGYSSPGKSNIPPNSSPSHTMRRTSSDDETRRGDNRPTLPPIRDLFGRELSQPPHPSASGTPAHYSPSSHFSQLAVRDETAYRGEQGRSGYTPSHGHAQAGGHAQLRALTTQYHSPQRAQSAGYTSPTPAARSFVPFPTGLHETTRSSPSTPSRSGYESALGTTQYSYPPPAPPLHQSYTVGSTPRAPYVRPIAPSYSGFGSITPSGLVAPEQPSAKYECQYCGKGFTRPSSLKIHVHSHTGERPFGCTFEGCHRTFSVQSNMRRHARTHVPSGNEARESEGEEESEDGSPQPQGVPKTQVPQPR</sequence>
<dbReference type="GO" id="GO:0008270">
    <property type="term" value="F:zinc ion binding"/>
    <property type="evidence" value="ECO:0007669"/>
    <property type="project" value="UniProtKB-KW"/>
</dbReference>
<keyword evidence="14" id="KW-1185">Reference proteome</keyword>
<evidence type="ECO:0000256" key="2">
    <source>
        <dbReference type="ARBA" id="ARBA00006991"/>
    </source>
</evidence>
<evidence type="ECO:0000256" key="11">
    <source>
        <dbReference type="SAM" id="MobiDB-lite"/>
    </source>
</evidence>
<dbReference type="Pfam" id="PF00096">
    <property type="entry name" value="zf-C2H2"/>
    <property type="match status" value="2"/>
</dbReference>
<accession>A0A9P5N036</accession>
<keyword evidence="6" id="KW-0862">Zinc</keyword>
<evidence type="ECO:0000256" key="9">
    <source>
        <dbReference type="ARBA" id="ARBA00023242"/>
    </source>
</evidence>
<evidence type="ECO:0000256" key="8">
    <source>
        <dbReference type="ARBA" id="ARBA00023163"/>
    </source>
</evidence>
<proteinExistence type="inferred from homology"/>
<feature type="compositionally biased region" description="Basic and acidic residues" evidence="11">
    <location>
        <begin position="80"/>
        <end position="90"/>
    </location>
</feature>
<evidence type="ECO:0000259" key="12">
    <source>
        <dbReference type="PROSITE" id="PS50157"/>
    </source>
</evidence>
<dbReference type="SMART" id="SM00355">
    <property type="entry name" value="ZnF_C2H2"/>
    <property type="match status" value="2"/>
</dbReference>
<dbReference type="GO" id="GO:0031519">
    <property type="term" value="C:PcG protein complex"/>
    <property type="evidence" value="ECO:0007669"/>
    <property type="project" value="TreeGrafter"/>
</dbReference>
<organism evidence="13 14">
    <name type="scientific">Russula ochroleuca</name>
    <dbReference type="NCBI Taxonomy" id="152965"/>
    <lineage>
        <taxon>Eukaryota</taxon>
        <taxon>Fungi</taxon>
        <taxon>Dikarya</taxon>
        <taxon>Basidiomycota</taxon>
        <taxon>Agaricomycotina</taxon>
        <taxon>Agaricomycetes</taxon>
        <taxon>Russulales</taxon>
        <taxon>Russulaceae</taxon>
        <taxon>Russula</taxon>
    </lineage>
</organism>
<dbReference type="FunFam" id="3.30.160.60:FF:000193">
    <property type="entry name" value="Zinc finger protein 300"/>
    <property type="match status" value="1"/>
</dbReference>
<dbReference type="GO" id="GO:0005667">
    <property type="term" value="C:transcription regulator complex"/>
    <property type="evidence" value="ECO:0007669"/>
    <property type="project" value="TreeGrafter"/>
</dbReference>
<evidence type="ECO:0000313" key="14">
    <source>
        <dbReference type="Proteomes" id="UP000759537"/>
    </source>
</evidence>
<dbReference type="OrthoDB" id="6077919at2759"/>
<evidence type="ECO:0000256" key="5">
    <source>
        <dbReference type="ARBA" id="ARBA00022771"/>
    </source>
</evidence>
<evidence type="ECO:0000313" key="13">
    <source>
        <dbReference type="EMBL" id="KAF8482863.1"/>
    </source>
</evidence>
<feature type="domain" description="C2H2-type" evidence="12">
    <location>
        <begin position="222"/>
        <end position="249"/>
    </location>
</feature>
<dbReference type="AlphaFoldDB" id="A0A9P5N036"/>
<comment type="subcellular location">
    <subcellularLocation>
        <location evidence="1">Nucleus</location>
    </subcellularLocation>
</comment>
<reference evidence="13" key="2">
    <citation type="journal article" date="2020" name="Nat. Commun.">
        <title>Large-scale genome sequencing of mycorrhizal fungi provides insights into the early evolution of symbiotic traits.</title>
        <authorList>
            <person name="Miyauchi S."/>
            <person name="Kiss E."/>
            <person name="Kuo A."/>
            <person name="Drula E."/>
            <person name="Kohler A."/>
            <person name="Sanchez-Garcia M."/>
            <person name="Morin E."/>
            <person name="Andreopoulos B."/>
            <person name="Barry K.W."/>
            <person name="Bonito G."/>
            <person name="Buee M."/>
            <person name="Carver A."/>
            <person name="Chen C."/>
            <person name="Cichocki N."/>
            <person name="Clum A."/>
            <person name="Culley D."/>
            <person name="Crous P.W."/>
            <person name="Fauchery L."/>
            <person name="Girlanda M."/>
            <person name="Hayes R.D."/>
            <person name="Keri Z."/>
            <person name="LaButti K."/>
            <person name="Lipzen A."/>
            <person name="Lombard V."/>
            <person name="Magnuson J."/>
            <person name="Maillard F."/>
            <person name="Murat C."/>
            <person name="Nolan M."/>
            <person name="Ohm R.A."/>
            <person name="Pangilinan J."/>
            <person name="Pereira M.F."/>
            <person name="Perotto S."/>
            <person name="Peter M."/>
            <person name="Pfister S."/>
            <person name="Riley R."/>
            <person name="Sitrit Y."/>
            <person name="Stielow J.B."/>
            <person name="Szollosi G."/>
            <person name="Zifcakova L."/>
            <person name="Stursova M."/>
            <person name="Spatafora J.W."/>
            <person name="Tedersoo L."/>
            <person name="Vaario L.M."/>
            <person name="Yamada A."/>
            <person name="Yan M."/>
            <person name="Wang P."/>
            <person name="Xu J."/>
            <person name="Bruns T."/>
            <person name="Baldrian P."/>
            <person name="Vilgalys R."/>
            <person name="Dunand C."/>
            <person name="Henrissat B."/>
            <person name="Grigoriev I.V."/>
            <person name="Hibbett D."/>
            <person name="Nagy L.G."/>
            <person name="Martin F.M."/>
        </authorList>
    </citation>
    <scope>NUCLEOTIDE SEQUENCE</scope>
    <source>
        <strain evidence="13">Prilba</strain>
    </source>
</reference>
<keyword evidence="8" id="KW-0804">Transcription</keyword>
<dbReference type="PANTHER" id="PTHR14003:SF20">
    <property type="entry name" value="FINGER DOMAIN PROTEIN, PUTATIVE (AFU_ORTHOLOGUE AFUA_4G10380)-RELATED"/>
    <property type="match status" value="1"/>
</dbReference>
<dbReference type="Gene3D" id="3.30.160.60">
    <property type="entry name" value="Classic Zinc Finger"/>
    <property type="match status" value="2"/>
</dbReference>
<feature type="domain" description="C2H2-type" evidence="12">
    <location>
        <begin position="250"/>
        <end position="274"/>
    </location>
</feature>
<feature type="compositionally biased region" description="Low complexity" evidence="11">
    <location>
        <begin position="150"/>
        <end position="159"/>
    </location>
</feature>
<feature type="region of interest" description="Disordered" evidence="11">
    <location>
        <begin position="1"/>
        <end position="178"/>
    </location>
</feature>
<gene>
    <name evidence="13" type="ORF">DFH94DRAFT_691027</name>
</gene>
<keyword evidence="7" id="KW-0805">Transcription regulation</keyword>
<comment type="caution">
    <text evidence="13">The sequence shown here is derived from an EMBL/GenBank/DDBJ whole genome shotgun (WGS) entry which is preliminary data.</text>
</comment>
<reference evidence="13" key="1">
    <citation type="submission" date="2019-10" db="EMBL/GenBank/DDBJ databases">
        <authorList>
            <consortium name="DOE Joint Genome Institute"/>
            <person name="Kuo A."/>
            <person name="Miyauchi S."/>
            <person name="Kiss E."/>
            <person name="Drula E."/>
            <person name="Kohler A."/>
            <person name="Sanchez-Garcia M."/>
            <person name="Andreopoulos B."/>
            <person name="Barry K.W."/>
            <person name="Bonito G."/>
            <person name="Buee M."/>
            <person name="Carver A."/>
            <person name="Chen C."/>
            <person name="Cichocki N."/>
            <person name="Clum A."/>
            <person name="Culley D."/>
            <person name="Crous P.W."/>
            <person name="Fauchery L."/>
            <person name="Girlanda M."/>
            <person name="Hayes R."/>
            <person name="Keri Z."/>
            <person name="LaButti K."/>
            <person name="Lipzen A."/>
            <person name="Lombard V."/>
            <person name="Magnuson J."/>
            <person name="Maillard F."/>
            <person name="Morin E."/>
            <person name="Murat C."/>
            <person name="Nolan M."/>
            <person name="Ohm R."/>
            <person name="Pangilinan J."/>
            <person name="Pereira M."/>
            <person name="Perotto S."/>
            <person name="Peter M."/>
            <person name="Riley R."/>
            <person name="Sitrit Y."/>
            <person name="Stielow B."/>
            <person name="Szollosi G."/>
            <person name="Zifcakova L."/>
            <person name="Stursova M."/>
            <person name="Spatafora J.W."/>
            <person name="Tedersoo L."/>
            <person name="Vaario L.-M."/>
            <person name="Yamada A."/>
            <person name="Yan M."/>
            <person name="Wang P."/>
            <person name="Xu J."/>
            <person name="Bruns T."/>
            <person name="Baldrian P."/>
            <person name="Vilgalys R."/>
            <person name="Henrissat B."/>
            <person name="Grigoriev I.V."/>
            <person name="Hibbett D."/>
            <person name="Nagy L.G."/>
            <person name="Martin F.M."/>
        </authorList>
    </citation>
    <scope>NUCLEOTIDE SEQUENCE</scope>
    <source>
        <strain evidence="13">Prilba</strain>
    </source>
</reference>
<evidence type="ECO:0000256" key="10">
    <source>
        <dbReference type="PROSITE-ProRule" id="PRU00042"/>
    </source>
</evidence>
<dbReference type="GO" id="GO:0000785">
    <property type="term" value="C:chromatin"/>
    <property type="evidence" value="ECO:0007669"/>
    <property type="project" value="TreeGrafter"/>
</dbReference>
<feature type="region of interest" description="Disordered" evidence="11">
    <location>
        <begin position="263"/>
        <end position="309"/>
    </location>
</feature>
<keyword evidence="5 10" id="KW-0863">Zinc-finger</keyword>
<evidence type="ECO:0000256" key="6">
    <source>
        <dbReference type="ARBA" id="ARBA00022833"/>
    </source>
</evidence>
<protein>
    <recommendedName>
        <fullName evidence="12">C2H2-type domain-containing protein</fullName>
    </recommendedName>
</protein>
<name>A0A9P5N036_9AGAM</name>
<dbReference type="FunFam" id="3.30.160.60:FF:001102">
    <property type="entry name" value="Transcription factor IIIA"/>
    <property type="match status" value="1"/>
</dbReference>
<dbReference type="GO" id="GO:0000981">
    <property type="term" value="F:DNA-binding transcription factor activity, RNA polymerase II-specific"/>
    <property type="evidence" value="ECO:0007669"/>
    <property type="project" value="TreeGrafter"/>
</dbReference>
<dbReference type="InterPro" id="IPR013087">
    <property type="entry name" value="Znf_C2H2_type"/>
</dbReference>
<dbReference type="PANTHER" id="PTHR14003">
    <property type="entry name" value="TRANSCRIPTIONAL REPRESSOR PROTEIN YY"/>
    <property type="match status" value="1"/>
</dbReference>
<keyword evidence="3" id="KW-0479">Metal-binding</keyword>
<dbReference type="GO" id="GO:0000978">
    <property type="term" value="F:RNA polymerase II cis-regulatory region sequence-specific DNA binding"/>
    <property type="evidence" value="ECO:0007669"/>
    <property type="project" value="TreeGrafter"/>
</dbReference>
<dbReference type="PROSITE" id="PS00028">
    <property type="entry name" value="ZINC_FINGER_C2H2_1"/>
    <property type="match status" value="2"/>
</dbReference>
<evidence type="ECO:0000256" key="4">
    <source>
        <dbReference type="ARBA" id="ARBA00022737"/>
    </source>
</evidence>
<dbReference type="Proteomes" id="UP000759537">
    <property type="component" value="Unassembled WGS sequence"/>
</dbReference>
<evidence type="ECO:0000256" key="3">
    <source>
        <dbReference type="ARBA" id="ARBA00022723"/>
    </source>
</evidence>
<feature type="compositionally biased region" description="Basic and acidic residues" evidence="11">
    <location>
        <begin position="28"/>
        <end position="39"/>
    </location>
</feature>
<comment type="similarity">
    <text evidence="2">Belongs to the krueppel C2H2-type zinc-finger protein family.</text>
</comment>
<evidence type="ECO:0000256" key="1">
    <source>
        <dbReference type="ARBA" id="ARBA00004123"/>
    </source>
</evidence>
<keyword evidence="9" id="KW-0539">Nucleus</keyword>
<dbReference type="EMBL" id="WHVB01000005">
    <property type="protein sequence ID" value="KAF8482863.1"/>
    <property type="molecule type" value="Genomic_DNA"/>
</dbReference>
<dbReference type="InterPro" id="IPR036236">
    <property type="entry name" value="Znf_C2H2_sf"/>
</dbReference>
<dbReference type="SUPFAM" id="SSF57667">
    <property type="entry name" value="beta-beta-alpha zinc fingers"/>
    <property type="match status" value="1"/>
</dbReference>
<feature type="compositionally biased region" description="Polar residues" evidence="11">
    <location>
        <begin position="1"/>
        <end position="23"/>
    </location>
</feature>
<feature type="compositionally biased region" description="Polar residues" evidence="11">
    <location>
        <begin position="112"/>
        <end position="132"/>
    </location>
</feature>
<dbReference type="PROSITE" id="PS50157">
    <property type="entry name" value="ZINC_FINGER_C2H2_2"/>
    <property type="match status" value="2"/>
</dbReference>
<evidence type="ECO:0000256" key="7">
    <source>
        <dbReference type="ARBA" id="ARBA00023015"/>
    </source>
</evidence>
<keyword evidence="4" id="KW-0677">Repeat</keyword>